<dbReference type="Gene3D" id="1.10.510.10">
    <property type="entry name" value="Transferase(Phosphotransferase) domain 1"/>
    <property type="match status" value="1"/>
</dbReference>
<evidence type="ECO:0000256" key="12">
    <source>
        <dbReference type="ARBA" id="ARBA00039266"/>
    </source>
</evidence>
<dbReference type="GO" id="GO:0000307">
    <property type="term" value="C:cyclin-dependent protein kinase holoenzyme complex"/>
    <property type="evidence" value="ECO:0007669"/>
    <property type="project" value="TreeGrafter"/>
</dbReference>
<dbReference type="Proteomes" id="UP000054266">
    <property type="component" value="Unassembled WGS sequence"/>
</dbReference>
<dbReference type="HOGENOM" id="CLU_000288_181_6_1"/>
<feature type="binding site" evidence="18">
    <location>
        <position position="34"/>
    </location>
    <ligand>
        <name>ATP</name>
        <dbReference type="ChEBI" id="CHEBI:30616"/>
    </ligand>
</feature>
<dbReference type="EC" id="2.7.11.22" evidence="2"/>
<dbReference type="InterPro" id="IPR000719">
    <property type="entry name" value="Prot_kinase_dom"/>
</dbReference>
<comment type="catalytic activity">
    <reaction evidence="15">
        <text>L-seryl-[protein] + ATP = O-phospho-L-seryl-[protein] + ADP + H(+)</text>
        <dbReference type="Rhea" id="RHEA:17989"/>
        <dbReference type="Rhea" id="RHEA-COMP:9863"/>
        <dbReference type="Rhea" id="RHEA-COMP:11604"/>
        <dbReference type="ChEBI" id="CHEBI:15378"/>
        <dbReference type="ChEBI" id="CHEBI:29999"/>
        <dbReference type="ChEBI" id="CHEBI:30616"/>
        <dbReference type="ChEBI" id="CHEBI:83421"/>
        <dbReference type="ChEBI" id="CHEBI:456216"/>
        <dbReference type="EC" id="2.7.11.22"/>
    </reaction>
</comment>
<keyword evidence="11" id="KW-0131">Cell cycle</keyword>
<evidence type="ECO:0000256" key="5">
    <source>
        <dbReference type="ARBA" id="ARBA00022618"/>
    </source>
</evidence>
<dbReference type="SUPFAM" id="SSF56112">
    <property type="entry name" value="Protein kinase-like (PK-like)"/>
    <property type="match status" value="1"/>
</dbReference>
<dbReference type="GO" id="GO:0051301">
    <property type="term" value="P:cell division"/>
    <property type="evidence" value="ECO:0007669"/>
    <property type="project" value="UniProtKB-KW"/>
</dbReference>
<dbReference type="STRING" id="5601.A0A0D2G2R3"/>
<accession>A0A0D2G2R3</accession>
<evidence type="ECO:0000256" key="9">
    <source>
        <dbReference type="ARBA" id="ARBA00022777"/>
    </source>
</evidence>
<comment type="subunit">
    <text evidence="17">Forms a stable but non-covalent complex with a regulatory subunit (SUC1) and with a cyclin.</text>
</comment>
<dbReference type="GO" id="GO:0010389">
    <property type="term" value="P:regulation of G2/M transition of mitotic cell cycle"/>
    <property type="evidence" value="ECO:0007669"/>
    <property type="project" value="TreeGrafter"/>
</dbReference>
<evidence type="ECO:0000256" key="13">
    <source>
        <dbReference type="ARBA" id="ARBA00041293"/>
    </source>
</evidence>
<keyword evidence="3 19" id="KW-0723">Serine/threonine-protein kinase</keyword>
<dbReference type="FunFam" id="3.30.200.20:FF:000027">
    <property type="entry name" value="Putative Cyclin-dependent kinase 1"/>
    <property type="match status" value="1"/>
</dbReference>
<evidence type="ECO:0000313" key="21">
    <source>
        <dbReference type="EMBL" id="KIW73100.1"/>
    </source>
</evidence>
<evidence type="ECO:0000256" key="17">
    <source>
        <dbReference type="ARBA" id="ARBA00064036"/>
    </source>
</evidence>
<reference evidence="21 22" key="1">
    <citation type="submission" date="2015-01" db="EMBL/GenBank/DDBJ databases">
        <title>The Genome Sequence of Capronia semiimmersa CBS27337.</title>
        <authorList>
            <consortium name="The Broad Institute Genomics Platform"/>
            <person name="Cuomo C."/>
            <person name="de Hoog S."/>
            <person name="Gorbushina A."/>
            <person name="Stielow B."/>
            <person name="Teixiera M."/>
            <person name="Abouelleil A."/>
            <person name="Chapman S.B."/>
            <person name="Priest M."/>
            <person name="Young S.K."/>
            <person name="Wortman J."/>
            <person name="Nusbaum C."/>
            <person name="Birren B."/>
        </authorList>
    </citation>
    <scope>NUCLEOTIDE SEQUENCE [LARGE SCALE GENOMIC DNA]</scope>
    <source>
        <strain evidence="21 22">CBS 27337</strain>
    </source>
</reference>
<evidence type="ECO:0000256" key="1">
    <source>
        <dbReference type="ARBA" id="ARBA00006485"/>
    </source>
</evidence>
<keyword evidence="6" id="KW-0808">Transferase</keyword>
<keyword evidence="22" id="KW-1185">Reference proteome</keyword>
<proteinExistence type="inferred from homology"/>
<organism evidence="21 22">
    <name type="scientific">Phialophora macrospora</name>
    <dbReference type="NCBI Taxonomy" id="1851006"/>
    <lineage>
        <taxon>Eukaryota</taxon>
        <taxon>Fungi</taxon>
        <taxon>Dikarya</taxon>
        <taxon>Ascomycota</taxon>
        <taxon>Pezizomycotina</taxon>
        <taxon>Eurotiomycetes</taxon>
        <taxon>Chaetothyriomycetidae</taxon>
        <taxon>Chaetothyriales</taxon>
        <taxon>Herpotrichiellaceae</taxon>
        <taxon>Phialophora</taxon>
    </lineage>
</organism>
<keyword evidence="8" id="KW-0498">Mitosis</keyword>
<dbReference type="GO" id="GO:0005634">
    <property type="term" value="C:nucleus"/>
    <property type="evidence" value="ECO:0007669"/>
    <property type="project" value="TreeGrafter"/>
</dbReference>
<evidence type="ECO:0000256" key="7">
    <source>
        <dbReference type="ARBA" id="ARBA00022741"/>
    </source>
</evidence>
<dbReference type="InterPro" id="IPR050108">
    <property type="entry name" value="CDK"/>
</dbReference>
<evidence type="ECO:0000259" key="20">
    <source>
        <dbReference type="PROSITE" id="PS50011"/>
    </source>
</evidence>
<evidence type="ECO:0000256" key="2">
    <source>
        <dbReference type="ARBA" id="ARBA00012425"/>
    </source>
</evidence>
<dbReference type="PANTHER" id="PTHR24056">
    <property type="entry name" value="CELL DIVISION PROTEIN KINASE"/>
    <property type="match status" value="1"/>
</dbReference>
<dbReference type="Gene3D" id="3.30.200.20">
    <property type="entry name" value="Phosphorylase Kinase, domain 1"/>
    <property type="match status" value="1"/>
</dbReference>
<evidence type="ECO:0000256" key="3">
    <source>
        <dbReference type="ARBA" id="ARBA00022527"/>
    </source>
</evidence>
<feature type="domain" description="Protein kinase" evidence="20">
    <location>
        <begin position="4"/>
        <end position="307"/>
    </location>
</feature>
<keyword evidence="5" id="KW-0132">Cell division</keyword>
<keyword evidence="9 21" id="KW-0418">Kinase</keyword>
<evidence type="ECO:0000256" key="16">
    <source>
        <dbReference type="ARBA" id="ARBA00054329"/>
    </source>
</evidence>
<evidence type="ECO:0000256" key="4">
    <source>
        <dbReference type="ARBA" id="ARBA00022553"/>
    </source>
</evidence>
<comment type="function">
    <text evidence="16">Cyclin-dependent kinase that acts as a master regulator of the mitotic and meiotic cell cycles.</text>
</comment>
<dbReference type="GO" id="GO:0000082">
    <property type="term" value="P:G1/S transition of mitotic cell cycle"/>
    <property type="evidence" value="ECO:0007669"/>
    <property type="project" value="TreeGrafter"/>
</dbReference>
<name>A0A0D2G2R3_9EURO</name>
<evidence type="ECO:0000256" key="11">
    <source>
        <dbReference type="ARBA" id="ARBA00023306"/>
    </source>
</evidence>
<dbReference type="PROSITE" id="PS00108">
    <property type="entry name" value="PROTEIN_KINASE_ST"/>
    <property type="match status" value="1"/>
</dbReference>
<dbReference type="GO" id="GO:0007165">
    <property type="term" value="P:signal transduction"/>
    <property type="evidence" value="ECO:0007669"/>
    <property type="project" value="TreeGrafter"/>
</dbReference>
<evidence type="ECO:0000256" key="14">
    <source>
        <dbReference type="ARBA" id="ARBA00047811"/>
    </source>
</evidence>
<comment type="catalytic activity">
    <reaction evidence="14">
        <text>L-threonyl-[protein] + ATP = O-phospho-L-threonyl-[protein] + ADP + H(+)</text>
        <dbReference type="Rhea" id="RHEA:46608"/>
        <dbReference type="Rhea" id="RHEA-COMP:11060"/>
        <dbReference type="Rhea" id="RHEA-COMP:11605"/>
        <dbReference type="ChEBI" id="CHEBI:15378"/>
        <dbReference type="ChEBI" id="CHEBI:30013"/>
        <dbReference type="ChEBI" id="CHEBI:30616"/>
        <dbReference type="ChEBI" id="CHEBI:61977"/>
        <dbReference type="ChEBI" id="CHEBI:456216"/>
        <dbReference type="EC" id="2.7.11.22"/>
    </reaction>
</comment>
<dbReference type="AlphaFoldDB" id="A0A0D2G2R3"/>
<dbReference type="InterPro" id="IPR008271">
    <property type="entry name" value="Ser/Thr_kinase_AS"/>
</dbReference>
<evidence type="ECO:0000256" key="18">
    <source>
        <dbReference type="PROSITE-ProRule" id="PRU10141"/>
    </source>
</evidence>
<gene>
    <name evidence="21" type="ORF">PV04_01244</name>
</gene>
<keyword evidence="4" id="KW-0597">Phosphoprotein</keyword>
<evidence type="ECO:0000256" key="6">
    <source>
        <dbReference type="ARBA" id="ARBA00022679"/>
    </source>
</evidence>
<evidence type="ECO:0000313" key="22">
    <source>
        <dbReference type="Proteomes" id="UP000054266"/>
    </source>
</evidence>
<dbReference type="GO" id="GO:0005737">
    <property type="term" value="C:cytoplasm"/>
    <property type="evidence" value="ECO:0007669"/>
    <property type="project" value="TreeGrafter"/>
</dbReference>
<dbReference type="GO" id="GO:0010468">
    <property type="term" value="P:regulation of gene expression"/>
    <property type="evidence" value="ECO:0007669"/>
    <property type="project" value="TreeGrafter"/>
</dbReference>
<dbReference type="GO" id="GO:0005524">
    <property type="term" value="F:ATP binding"/>
    <property type="evidence" value="ECO:0007669"/>
    <property type="project" value="UniProtKB-UniRule"/>
</dbReference>
<comment type="similarity">
    <text evidence="1">Belongs to the protein kinase superfamily. CMGC Ser/Thr protein kinase family. CDC2/CDKX subfamily.</text>
</comment>
<sequence length="326" mass="36708">MENYQKIEKIGEGTYGVVYKARDLSNGGRIVALKKIRLEAEDEGVPSTAIREISLLKEMNDPNIVRLFNIVHADGHKLYLVFEFLDCDLKKYMEALPVSDGGRGKALPEGSTMDMQRLGLGKDMVKKFMAQLVEGVRYCHSHRVLHRDLKPQNLLIDREGNLKLADFGLARAFGVPLRTYTHEVVTLWYRAPEILLGGRQYSTGVDMWSVGAIFAEMCTRKPLFPGDSEIDEIFKIFKLLGTPDENTWPGVTSFPDFKTSFPKWRKEPMSKLVPNLEPAGLELIEAMLEYDPAHRISAKAACNHPYFAAGSAAYSQRGPPRTNGYH</sequence>
<dbReference type="EMBL" id="KN846956">
    <property type="protein sequence ID" value="KIW73100.1"/>
    <property type="molecule type" value="Genomic_DNA"/>
</dbReference>
<dbReference type="GO" id="GO:0004693">
    <property type="term" value="F:cyclin-dependent protein serine/threonine kinase activity"/>
    <property type="evidence" value="ECO:0007669"/>
    <property type="project" value="UniProtKB-EC"/>
</dbReference>
<dbReference type="InterPro" id="IPR017441">
    <property type="entry name" value="Protein_kinase_ATP_BS"/>
</dbReference>
<dbReference type="Pfam" id="PF00069">
    <property type="entry name" value="Pkinase"/>
    <property type="match status" value="1"/>
</dbReference>
<keyword evidence="10 18" id="KW-0067">ATP-binding</keyword>
<dbReference type="InterPro" id="IPR011009">
    <property type="entry name" value="Kinase-like_dom_sf"/>
</dbReference>
<evidence type="ECO:0000256" key="15">
    <source>
        <dbReference type="ARBA" id="ARBA00048367"/>
    </source>
</evidence>
<dbReference type="PROSITE" id="PS00107">
    <property type="entry name" value="PROTEIN_KINASE_ATP"/>
    <property type="match status" value="1"/>
</dbReference>
<dbReference type="FunFam" id="1.10.510.10:FF:000144">
    <property type="entry name" value="Cyclin-dependent kinase 2"/>
    <property type="match status" value="1"/>
</dbReference>
<dbReference type="CDD" id="cd07835">
    <property type="entry name" value="STKc_CDK1_CdkB_like"/>
    <property type="match status" value="1"/>
</dbReference>
<dbReference type="PROSITE" id="PS50011">
    <property type="entry name" value="PROTEIN_KINASE_DOM"/>
    <property type="match status" value="1"/>
</dbReference>
<dbReference type="GO" id="GO:0030332">
    <property type="term" value="F:cyclin binding"/>
    <property type="evidence" value="ECO:0007669"/>
    <property type="project" value="TreeGrafter"/>
</dbReference>
<evidence type="ECO:0000256" key="10">
    <source>
        <dbReference type="ARBA" id="ARBA00022840"/>
    </source>
</evidence>
<dbReference type="PANTHER" id="PTHR24056:SF254">
    <property type="entry name" value="CYCLIN-DEPENDENT KINASE 2"/>
    <property type="match status" value="1"/>
</dbReference>
<evidence type="ECO:0000256" key="19">
    <source>
        <dbReference type="RuleBase" id="RU000304"/>
    </source>
</evidence>
<evidence type="ECO:0000256" key="8">
    <source>
        <dbReference type="ARBA" id="ARBA00022776"/>
    </source>
</evidence>
<keyword evidence="7 18" id="KW-0547">Nucleotide-binding</keyword>
<dbReference type="SMART" id="SM00220">
    <property type="entry name" value="S_TKc"/>
    <property type="match status" value="1"/>
</dbReference>
<protein>
    <recommendedName>
        <fullName evidence="12">Cyclin-dependent kinase 1</fullName>
        <ecNumber evidence="2">2.7.11.22</ecNumber>
    </recommendedName>
    <alternativeName>
        <fullName evidence="13">Cell division protein kinase 1</fullName>
    </alternativeName>
</protein>